<dbReference type="AlphaFoldDB" id="A0A2T0BGQ9"/>
<accession>A0A2T0BGQ9</accession>
<dbReference type="InterPro" id="IPR008217">
    <property type="entry name" value="Ccc1_fam"/>
</dbReference>
<evidence type="ECO:0000256" key="1">
    <source>
        <dbReference type="ARBA" id="ARBA00004127"/>
    </source>
</evidence>
<dbReference type="CDD" id="cd01044">
    <property type="entry name" value="Ferritin_CCC1_N"/>
    <property type="match status" value="1"/>
</dbReference>
<feature type="transmembrane region" description="Helical" evidence="5">
    <location>
        <begin position="264"/>
        <end position="285"/>
    </location>
</feature>
<dbReference type="Pfam" id="PF01988">
    <property type="entry name" value="VIT1"/>
    <property type="match status" value="1"/>
</dbReference>
<evidence type="ECO:0000256" key="4">
    <source>
        <dbReference type="ARBA" id="ARBA00023136"/>
    </source>
</evidence>
<gene>
    <name evidence="6" type="ORF">CLLU_27100</name>
</gene>
<dbReference type="Proteomes" id="UP000237798">
    <property type="component" value="Unassembled WGS sequence"/>
</dbReference>
<dbReference type="Gene3D" id="1.20.1260.10">
    <property type="match status" value="1"/>
</dbReference>
<reference evidence="6 7" key="1">
    <citation type="submission" date="2018-03" db="EMBL/GenBank/DDBJ databases">
        <title>Genome sequence of Clostridium luticellarii DSM 29923.</title>
        <authorList>
            <person name="Poehlein A."/>
            <person name="Daniel R."/>
        </authorList>
    </citation>
    <scope>NUCLEOTIDE SEQUENCE [LARGE SCALE GENOMIC DNA]</scope>
    <source>
        <strain evidence="6 7">DSM 29923</strain>
    </source>
</reference>
<dbReference type="CDD" id="cd02431">
    <property type="entry name" value="Ferritin_CCC1_C"/>
    <property type="match status" value="1"/>
</dbReference>
<protein>
    <submittedName>
        <fullName evidence="6">VIT family protein</fullName>
    </submittedName>
</protein>
<evidence type="ECO:0000256" key="2">
    <source>
        <dbReference type="ARBA" id="ARBA00022692"/>
    </source>
</evidence>
<dbReference type="InterPro" id="IPR039376">
    <property type="entry name" value="Ferritin_CCC1_N"/>
</dbReference>
<name>A0A2T0BGQ9_9CLOT</name>
<feature type="transmembrane region" description="Helical" evidence="5">
    <location>
        <begin position="168"/>
        <end position="191"/>
    </location>
</feature>
<proteinExistence type="predicted"/>
<sequence>MEISEDLKEILLQMQLREITERQIYINVSKITKDDNNKKILLKIAGDEEEHYKFIKTYTGTEISPDKKRIWFYSVIARLFGFTFAVKQMEGRENEAVKGYSYGKLSKSLPEFSKISEDEEKHEFLLLDMLDEEKLKYIGSIVLGLNDALVEITGSVAGFTLSMANTKIIALSGIITGISATLSMAASEYIAEKAENTKNALKSSTYTGVSYLITVILLIIPFLLMPGDMYIQALVVTLAIAVIIISIFNYYISVAKGFNFKQRFIQMAGVSLGVALFSFLVGLIVKNILGINL</sequence>
<feature type="transmembrane region" description="Helical" evidence="5">
    <location>
        <begin position="230"/>
        <end position="252"/>
    </location>
</feature>
<dbReference type="SUPFAM" id="SSF47240">
    <property type="entry name" value="Ferritin-like"/>
    <property type="match status" value="1"/>
</dbReference>
<keyword evidence="3 5" id="KW-1133">Transmembrane helix</keyword>
<dbReference type="InterPro" id="IPR012347">
    <property type="entry name" value="Ferritin-like"/>
</dbReference>
<dbReference type="GO" id="GO:0012505">
    <property type="term" value="C:endomembrane system"/>
    <property type="evidence" value="ECO:0007669"/>
    <property type="project" value="UniProtKB-SubCell"/>
</dbReference>
<feature type="transmembrane region" description="Helical" evidence="5">
    <location>
        <begin position="203"/>
        <end position="224"/>
    </location>
</feature>
<dbReference type="EMBL" id="PVXP01000048">
    <property type="protein sequence ID" value="PRR83090.1"/>
    <property type="molecule type" value="Genomic_DNA"/>
</dbReference>
<dbReference type="GO" id="GO:0030026">
    <property type="term" value="P:intracellular manganese ion homeostasis"/>
    <property type="evidence" value="ECO:0007669"/>
    <property type="project" value="InterPro"/>
</dbReference>
<comment type="caution">
    <text evidence="6">The sequence shown here is derived from an EMBL/GenBank/DDBJ whole genome shotgun (WGS) entry which is preliminary data.</text>
</comment>
<dbReference type="InterPro" id="IPR009078">
    <property type="entry name" value="Ferritin-like_SF"/>
</dbReference>
<keyword evidence="4 5" id="KW-0472">Membrane</keyword>
<keyword evidence="2 5" id="KW-0812">Transmembrane</keyword>
<evidence type="ECO:0000256" key="3">
    <source>
        <dbReference type="ARBA" id="ARBA00022989"/>
    </source>
</evidence>
<comment type="subcellular location">
    <subcellularLocation>
        <location evidence="1">Endomembrane system</location>
        <topology evidence="1">Multi-pass membrane protein</topology>
    </subcellularLocation>
</comment>
<evidence type="ECO:0000313" key="7">
    <source>
        <dbReference type="Proteomes" id="UP000237798"/>
    </source>
</evidence>
<keyword evidence="7" id="KW-1185">Reference proteome</keyword>
<evidence type="ECO:0000313" key="6">
    <source>
        <dbReference type="EMBL" id="PRR83090.1"/>
    </source>
</evidence>
<organism evidence="6 7">
    <name type="scientific">Clostridium luticellarii</name>
    <dbReference type="NCBI Taxonomy" id="1691940"/>
    <lineage>
        <taxon>Bacteria</taxon>
        <taxon>Bacillati</taxon>
        <taxon>Bacillota</taxon>
        <taxon>Clostridia</taxon>
        <taxon>Eubacteriales</taxon>
        <taxon>Clostridiaceae</taxon>
        <taxon>Clostridium</taxon>
    </lineage>
</organism>
<dbReference type="RefSeq" id="WP_242977638.1">
    <property type="nucleotide sequence ID" value="NZ_JALCPJ010000001.1"/>
</dbReference>
<evidence type="ECO:0000256" key="5">
    <source>
        <dbReference type="SAM" id="Phobius"/>
    </source>
</evidence>
<dbReference type="GO" id="GO:0005384">
    <property type="term" value="F:manganese ion transmembrane transporter activity"/>
    <property type="evidence" value="ECO:0007669"/>
    <property type="project" value="InterPro"/>
</dbReference>